<dbReference type="PROSITE" id="PS50208">
    <property type="entry name" value="CASPASE_P20"/>
    <property type="match status" value="1"/>
</dbReference>
<dbReference type="PANTHER" id="PTHR47901">
    <property type="entry name" value="CASPASE RECRUITMENT DOMAIN-CONTAINING PROTEIN 18"/>
    <property type="match status" value="1"/>
</dbReference>
<dbReference type="GO" id="GO:0006508">
    <property type="term" value="P:proteolysis"/>
    <property type="evidence" value="ECO:0007669"/>
    <property type="project" value="UniProtKB-KW"/>
</dbReference>
<dbReference type="PROSITE" id="PS50207">
    <property type="entry name" value="CASPASE_P10"/>
    <property type="match status" value="1"/>
</dbReference>
<keyword evidence="2" id="KW-0645">Protease</keyword>
<keyword evidence="9" id="KW-1185">Reference proteome</keyword>
<evidence type="ECO:0000256" key="2">
    <source>
        <dbReference type="ARBA" id="ARBA00022670"/>
    </source>
</evidence>
<dbReference type="InterPro" id="IPR001309">
    <property type="entry name" value="Pept_C14_p20"/>
</dbReference>
<evidence type="ECO:0000256" key="5">
    <source>
        <dbReference type="RuleBase" id="RU003971"/>
    </source>
</evidence>
<dbReference type="Pfam" id="PF00656">
    <property type="entry name" value="Peptidase_C14"/>
    <property type="match status" value="1"/>
</dbReference>
<dbReference type="PANTHER" id="PTHR47901:SF8">
    <property type="entry name" value="CASPASE-3"/>
    <property type="match status" value="1"/>
</dbReference>
<dbReference type="SMART" id="SM00115">
    <property type="entry name" value="CASc"/>
    <property type="match status" value="1"/>
</dbReference>
<dbReference type="GO" id="GO:0006915">
    <property type="term" value="P:apoptotic process"/>
    <property type="evidence" value="ECO:0007669"/>
    <property type="project" value="UniProtKB-KW"/>
</dbReference>
<feature type="domain" description="Caspase family p20" evidence="7">
    <location>
        <begin position="161"/>
        <end position="293"/>
    </location>
</feature>
<dbReference type="InterPro" id="IPR002398">
    <property type="entry name" value="Pept_C14"/>
</dbReference>
<dbReference type="Gene3D" id="3.40.50.1460">
    <property type="match status" value="1"/>
</dbReference>
<evidence type="ECO:0000256" key="3">
    <source>
        <dbReference type="ARBA" id="ARBA00022703"/>
    </source>
</evidence>
<dbReference type="InterPro" id="IPR002138">
    <property type="entry name" value="Pept_C14_p10"/>
</dbReference>
<proteinExistence type="inferred from homology"/>
<keyword evidence="3" id="KW-0053">Apoptosis</keyword>
<gene>
    <name evidence="8" type="ORF">BEMITA_LOCUS9502</name>
</gene>
<feature type="domain" description="Caspase family p10" evidence="6">
    <location>
        <begin position="340"/>
        <end position="418"/>
    </location>
</feature>
<dbReference type="GO" id="GO:0004197">
    <property type="term" value="F:cysteine-type endopeptidase activity"/>
    <property type="evidence" value="ECO:0007669"/>
    <property type="project" value="InterPro"/>
</dbReference>
<evidence type="ECO:0000256" key="4">
    <source>
        <dbReference type="ARBA" id="ARBA00022801"/>
    </source>
</evidence>
<evidence type="ECO:0000259" key="7">
    <source>
        <dbReference type="PROSITE" id="PS50208"/>
    </source>
</evidence>
<dbReference type="InterPro" id="IPR015917">
    <property type="entry name" value="Pept_C14A"/>
</dbReference>
<evidence type="ECO:0000259" key="6">
    <source>
        <dbReference type="PROSITE" id="PS50207"/>
    </source>
</evidence>
<dbReference type="PROSITE" id="PS01121">
    <property type="entry name" value="CASPASE_HIS"/>
    <property type="match status" value="1"/>
</dbReference>
<evidence type="ECO:0000313" key="9">
    <source>
        <dbReference type="Proteomes" id="UP001152759"/>
    </source>
</evidence>
<comment type="similarity">
    <text evidence="1 5">Belongs to the peptidase C14A family.</text>
</comment>
<dbReference type="AlphaFoldDB" id="A0A9P0F3U2"/>
<dbReference type="PRINTS" id="PR00376">
    <property type="entry name" value="IL1BCENZYME"/>
</dbReference>
<organism evidence="8 9">
    <name type="scientific">Bemisia tabaci</name>
    <name type="common">Sweetpotato whitefly</name>
    <name type="synonym">Aleurodes tabaci</name>
    <dbReference type="NCBI Taxonomy" id="7038"/>
    <lineage>
        <taxon>Eukaryota</taxon>
        <taxon>Metazoa</taxon>
        <taxon>Ecdysozoa</taxon>
        <taxon>Arthropoda</taxon>
        <taxon>Hexapoda</taxon>
        <taxon>Insecta</taxon>
        <taxon>Pterygota</taxon>
        <taxon>Neoptera</taxon>
        <taxon>Paraneoptera</taxon>
        <taxon>Hemiptera</taxon>
        <taxon>Sternorrhyncha</taxon>
        <taxon>Aleyrodoidea</taxon>
        <taxon>Aleyrodidae</taxon>
        <taxon>Aleyrodinae</taxon>
        <taxon>Bemisia</taxon>
    </lineage>
</organism>
<sequence>MVNQSIEKNILELKMGTHHLEDLIQRLHANNVLDTETVNSLAAARNDECKIDQLYEHLLLTPDDMTPLIFTSFAETRNSHLQAIVEAHETVELVGDLPVHYHETDKDARKAFHHNKKNKKNIDTVDSSPMLKASSTVRLARERLDLNPPRPWQAYKMGSKPKGYALIINIQKFPNFPDENRAGSEVDLRRLQKLFTELGYEVETHVDLKGHEILQVVEKFAKEEKHAAVDSCLVFIMSHGDTREEGKYMEIQGSDKISVSSLRLINCFVYPQSTVFGTDKPILFFFQACRGQSKDFGQPIQSSGNVLRKMKLSTTDSMHQRGGSEAPETVPEKGRKYDHMLIVNACVPGYVSIRYIESGAWFVDCLVRVFQEHAWEFDIDTMLSMVDSKIRGIVSDQHGMQTTTIEKWGFTKKFYFNPGLYDEEGTLNGFTVEFASPVGDVAEGSKGDDVGDGMDEAAARLSDIAIAMPPSESPNERQWHSTPL</sequence>
<dbReference type="SUPFAM" id="SSF52129">
    <property type="entry name" value="Caspase-like"/>
    <property type="match status" value="1"/>
</dbReference>
<evidence type="ECO:0000313" key="8">
    <source>
        <dbReference type="EMBL" id="CAH0390811.1"/>
    </source>
</evidence>
<dbReference type="Proteomes" id="UP001152759">
    <property type="component" value="Chromosome 5"/>
</dbReference>
<dbReference type="EMBL" id="OU963866">
    <property type="protein sequence ID" value="CAH0390811.1"/>
    <property type="molecule type" value="Genomic_DNA"/>
</dbReference>
<dbReference type="InterPro" id="IPR011600">
    <property type="entry name" value="Pept_C14_caspase"/>
</dbReference>
<evidence type="ECO:0000256" key="1">
    <source>
        <dbReference type="ARBA" id="ARBA00010134"/>
    </source>
</evidence>
<protein>
    <submittedName>
        <fullName evidence="8">Uncharacterized protein</fullName>
    </submittedName>
</protein>
<name>A0A9P0F3U2_BEMTA</name>
<dbReference type="InterPro" id="IPR016129">
    <property type="entry name" value="Caspase_his_AS"/>
</dbReference>
<reference evidence="8" key="1">
    <citation type="submission" date="2021-12" db="EMBL/GenBank/DDBJ databases">
        <authorList>
            <person name="King R."/>
        </authorList>
    </citation>
    <scope>NUCLEOTIDE SEQUENCE</scope>
</reference>
<accession>A0A9P0F3U2</accession>
<dbReference type="InterPro" id="IPR029030">
    <property type="entry name" value="Caspase-like_dom_sf"/>
</dbReference>
<keyword evidence="4" id="KW-0378">Hydrolase</keyword>